<dbReference type="AlphaFoldDB" id="A0AAV1VSE7"/>
<feature type="chain" id="PRO_5043976616" description="GDSL esterase/lipase" evidence="4">
    <location>
        <begin position="24"/>
        <end position="164"/>
    </location>
</feature>
<organism evidence="5 6">
    <name type="scientific">Lupinus luteus</name>
    <name type="common">European yellow lupine</name>
    <dbReference type="NCBI Taxonomy" id="3873"/>
    <lineage>
        <taxon>Eukaryota</taxon>
        <taxon>Viridiplantae</taxon>
        <taxon>Streptophyta</taxon>
        <taxon>Embryophyta</taxon>
        <taxon>Tracheophyta</taxon>
        <taxon>Spermatophyta</taxon>
        <taxon>Magnoliopsida</taxon>
        <taxon>eudicotyledons</taxon>
        <taxon>Gunneridae</taxon>
        <taxon>Pentapetalae</taxon>
        <taxon>rosids</taxon>
        <taxon>fabids</taxon>
        <taxon>Fabales</taxon>
        <taxon>Fabaceae</taxon>
        <taxon>Papilionoideae</taxon>
        <taxon>50 kb inversion clade</taxon>
        <taxon>genistoids sensu lato</taxon>
        <taxon>core genistoids</taxon>
        <taxon>Genisteae</taxon>
        <taxon>Lupinus</taxon>
    </lineage>
</organism>
<keyword evidence="4" id="KW-0732">Signal</keyword>
<evidence type="ECO:0000313" key="6">
    <source>
        <dbReference type="Proteomes" id="UP001497480"/>
    </source>
</evidence>
<dbReference type="PANTHER" id="PTHR46020:SF4">
    <property type="entry name" value="OS04G0650200 PROTEIN"/>
    <property type="match status" value="1"/>
</dbReference>
<dbReference type="Gene3D" id="3.40.50.1110">
    <property type="entry name" value="SGNH hydrolase"/>
    <property type="match status" value="1"/>
</dbReference>
<comment type="caution">
    <text evidence="5">The sequence shown here is derived from an EMBL/GenBank/DDBJ whole genome shotgun (WGS) entry which is preliminary data.</text>
</comment>
<gene>
    <name evidence="5" type="ORF">LLUT_LOCUS813</name>
</gene>
<evidence type="ECO:0008006" key="7">
    <source>
        <dbReference type="Google" id="ProtNLM"/>
    </source>
</evidence>
<dbReference type="EMBL" id="CAXHTB010000001">
    <property type="protein sequence ID" value="CAL0299753.1"/>
    <property type="molecule type" value="Genomic_DNA"/>
</dbReference>
<dbReference type="Proteomes" id="UP001497480">
    <property type="component" value="Unassembled WGS sequence"/>
</dbReference>
<keyword evidence="2" id="KW-0442">Lipid degradation</keyword>
<dbReference type="PANTHER" id="PTHR46020">
    <property type="entry name" value="OSJNBB0059K02.9 PROTEIN"/>
    <property type="match status" value="1"/>
</dbReference>
<keyword evidence="6" id="KW-1185">Reference proteome</keyword>
<dbReference type="InterPro" id="IPR036514">
    <property type="entry name" value="SGNH_hydro_sf"/>
</dbReference>
<evidence type="ECO:0000256" key="3">
    <source>
        <dbReference type="ARBA" id="ARBA00023098"/>
    </source>
</evidence>
<keyword evidence="1" id="KW-0378">Hydrolase</keyword>
<evidence type="ECO:0000256" key="2">
    <source>
        <dbReference type="ARBA" id="ARBA00022963"/>
    </source>
</evidence>
<keyword evidence="3" id="KW-0443">Lipid metabolism</keyword>
<evidence type="ECO:0000256" key="4">
    <source>
        <dbReference type="SAM" id="SignalP"/>
    </source>
</evidence>
<protein>
    <recommendedName>
        <fullName evidence="7">GDSL esterase/lipase</fullName>
    </recommendedName>
</protein>
<name>A0AAV1VSE7_LUPLU</name>
<sequence>MVKQNQSIMVILPLFLILAISAGNNLNASTYKPPYGVTYPGIPSGRYSDGRVLTDYLVVEELNKEIGKPVVRTLDVYSSFQSAIQTIQKNRKENSTLMNPTEPCCAPLEAGFECGKVDKKGKKQYALCEKPKLSFFWDNAHPSESGWYSVFAQLEPSLSLIIGG</sequence>
<dbReference type="GO" id="GO:0016042">
    <property type="term" value="P:lipid catabolic process"/>
    <property type="evidence" value="ECO:0007669"/>
    <property type="project" value="UniProtKB-KW"/>
</dbReference>
<reference evidence="5 6" key="1">
    <citation type="submission" date="2024-03" db="EMBL/GenBank/DDBJ databases">
        <authorList>
            <person name="Martinez-Hernandez J."/>
        </authorList>
    </citation>
    <scope>NUCLEOTIDE SEQUENCE [LARGE SCALE GENOMIC DNA]</scope>
</reference>
<accession>A0AAV1VSE7</accession>
<evidence type="ECO:0000256" key="1">
    <source>
        <dbReference type="ARBA" id="ARBA00022801"/>
    </source>
</evidence>
<feature type="signal peptide" evidence="4">
    <location>
        <begin position="1"/>
        <end position="23"/>
    </location>
</feature>
<proteinExistence type="predicted"/>
<evidence type="ECO:0000313" key="5">
    <source>
        <dbReference type="EMBL" id="CAL0299753.1"/>
    </source>
</evidence>
<dbReference type="GO" id="GO:0016787">
    <property type="term" value="F:hydrolase activity"/>
    <property type="evidence" value="ECO:0007669"/>
    <property type="project" value="UniProtKB-KW"/>
</dbReference>